<evidence type="ECO:0000256" key="6">
    <source>
        <dbReference type="SAM" id="Phobius"/>
    </source>
</evidence>
<evidence type="ECO:0000313" key="7">
    <source>
        <dbReference type="EMBL" id="MBO8445173.1"/>
    </source>
</evidence>
<keyword evidence="3 6" id="KW-0812">Transmembrane</keyword>
<dbReference type="NCBIfam" id="TIGR00765">
    <property type="entry name" value="yihY_not_rbn"/>
    <property type="match status" value="1"/>
</dbReference>
<gene>
    <name evidence="7" type="ORF">IAC23_05695</name>
</gene>
<evidence type="ECO:0000256" key="4">
    <source>
        <dbReference type="ARBA" id="ARBA00022989"/>
    </source>
</evidence>
<dbReference type="Proteomes" id="UP000823619">
    <property type="component" value="Unassembled WGS sequence"/>
</dbReference>
<dbReference type="AlphaFoldDB" id="A0A9D9HCT1"/>
<evidence type="ECO:0000256" key="2">
    <source>
        <dbReference type="ARBA" id="ARBA00022475"/>
    </source>
</evidence>
<comment type="subcellular location">
    <subcellularLocation>
        <location evidence="1">Cell membrane</location>
        <topology evidence="1">Multi-pass membrane protein</topology>
    </subcellularLocation>
</comment>
<evidence type="ECO:0000313" key="8">
    <source>
        <dbReference type="Proteomes" id="UP000823619"/>
    </source>
</evidence>
<evidence type="ECO:0000256" key="1">
    <source>
        <dbReference type="ARBA" id="ARBA00004651"/>
    </source>
</evidence>
<feature type="transmembrane region" description="Helical" evidence="6">
    <location>
        <begin position="58"/>
        <end position="85"/>
    </location>
</feature>
<dbReference type="InterPro" id="IPR017039">
    <property type="entry name" value="Virul_fac_BrkB"/>
</dbReference>
<protein>
    <submittedName>
        <fullName evidence="7">YihY/virulence factor BrkB family protein</fullName>
    </submittedName>
</protein>
<evidence type="ECO:0000256" key="3">
    <source>
        <dbReference type="ARBA" id="ARBA00022692"/>
    </source>
</evidence>
<dbReference type="GO" id="GO:0005886">
    <property type="term" value="C:plasma membrane"/>
    <property type="evidence" value="ECO:0007669"/>
    <property type="project" value="UniProtKB-SubCell"/>
</dbReference>
<reference evidence="7" key="2">
    <citation type="journal article" date="2021" name="PeerJ">
        <title>Extensive microbial diversity within the chicken gut microbiome revealed by metagenomics and culture.</title>
        <authorList>
            <person name="Gilroy R."/>
            <person name="Ravi A."/>
            <person name="Getino M."/>
            <person name="Pursley I."/>
            <person name="Horton D.L."/>
            <person name="Alikhan N.F."/>
            <person name="Baker D."/>
            <person name="Gharbi K."/>
            <person name="Hall N."/>
            <person name="Watson M."/>
            <person name="Adriaenssens E.M."/>
            <person name="Foster-Nyarko E."/>
            <person name="Jarju S."/>
            <person name="Secka A."/>
            <person name="Antonio M."/>
            <person name="Oren A."/>
            <person name="Chaudhuri R.R."/>
            <person name="La Ragione R."/>
            <person name="Hildebrand F."/>
            <person name="Pallen M.J."/>
        </authorList>
    </citation>
    <scope>NUCLEOTIDE SEQUENCE</scope>
    <source>
        <strain evidence="7">D5-748</strain>
    </source>
</reference>
<feature type="transmembrane region" description="Helical" evidence="6">
    <location>
        <begin position="236"/>
        <end position="256"/>
    </location>
</feature>
<name>A0A9D9HCT1_9BACT</name>
<feature type="transmembrane region" description="Helical" evidence="6">
    <location>
        <begin position="206"/>
        <end position="224"/>
    </location>
</feature>
<sequence length="309" mass="35892">MARNLKEIWRNIRRFMAEDIWILNPDELSRAKARFIKYVKVLIITIKTFSAQKIGFQAVALSFFGTMSVVPFLAVTFAVTGGLGLEDRLREMLYENFSNHQEIINMVMGFADNIINTAMSSGVGLVSSLFFIWVVIWMMMSVERVFNNVWKVHKSRNLFKRLSFYLLVLIIAPLVLMLFFAGSITYSNLFNNMDWGILRMEEIRSFVSWLLFYAVAMLTFSAMYKFIPNYKVKYSHALKAAVISALAFTVMQYLYLETQLFVSRLNTVYGAMAAIPLFMFWMNFGWFIILFGAELSYAFQNVDNYNLDD</sequence>
<feature type="transmembrane region" description="Helical" evidence="6">
    <location>
        <begin position="122"/>
        <end position="142"/>
    </location>
</feature>
<dbReference type="PIRSF" id="PIRSF035875">
    <property type="entry name" value="RNase_BN"/>
    <property type="match status" value="1"/>
</dbReference>
<comment type="caution">
    <text evidence="7">The sequence shown here is derived from an EMBL/GenBank/DDBJ whole genome shotgun (WGS) entry which is preliminary data.</text>
</comment>
<dbReference type="PANTHER" id="PTHR30213">
    <property type="entry name" value="INNER MEMBRANE PROTEIN YHJD"/>
    <property type="match status" value="1"/>
</dbReference>
<feature type="transmembrane region" description="Helical" evidence="6">
    <location>
        <begin position="268"/>
        <end position="291"/>
    </location>
</feature>
<feature type="transmembrane region" description="Helical" evidence="6">
    <location>
        <begin position="162"/>
        <end position="186"/>
    </location>
</feature>
<dbReference type="EMBL" id="JADIMO010000070">
    <property type="protein sequence ID" value="MBO8445173.1"/>
    <property type="molecule type" value="Genomic_DNA"/>
</dbReference>
<reference evidence="7" key="1">
    <citation type="submission" date="2020-10" db="EMBL/GenBank/DDBJ databases">
        <authorList>
            <person name="Gilroy R."/>
        </authorList>
    </citation>
    <scope>NUCLEOTIDE SEQUENCE</scope>
    <source>
        <strain evidence="7">D5-748</strain>
    </source>
</reference>
<accession>A0A9D9HCT1</accession>
<evidence type="ECO:0000256" key="5">
    <source>
        <dbReference type="ARBA" id="ARBA00023136"/>
    </source>
</evidence>
<dbReference type="PANTHER" id="PTHR30213:SF0">
    <property type="entry name" value="UPF0761 MEMBRANE PROTEIN YIHY"/>
    <property type="match status" value="1"/>
</dbReference>
<keyword evidence="2" id="KW-1003">Cell membrane</keyword>
<keyword evidence="4 6" id="KW-1133">Transmembrane helix</keyword>
<proteinExistence type="predicted"/>
<organism evidence="7 8">
    <name type="scientific">Candidatus Cryptobacteroides merdavium</name>
    <dbReference type="NCBI Taxonomy" id="2840769"/>
    <lineage>
        <taxon>Bacteria</taxon>
        <taxon>Pseudomonadati</taxon>
        <taxon>Bacteroidota</taxon>
        <taxon>Bacteroidia</taxon>
        <taxon>Bacteroidales</taxon>
        <taxon>Candidatus Cryptobacteroides</taxon>
    </lineage>
</organism>
<keyword evidence="5 6" id="KW-0472">Membrane</keyword>
<dbReference type="Pfam" id="PF03631">
    <property type="entry name" value="Virul_fac_BrkB"/>
    <property type="match status" value="1"/>
</dbReference>